<evidence type="ECO:0000313" key="7">
    <source>
        <dbReference type="EMBL" id="KAF0527416.1"/>
    </source>
</evidence>
<evidence type="ECO:0000259" key="6">
    <source>
        <dbReference type="PROSITE" id="PS50110"/>
    </source>
</evidence>
<comment type="caution">
    <text evidence="7">The sequence shown here is derived from an EMBL/GenBank/DDBJ whole genome shotgun (WGS) entry which is preliminary data.</text>
</comment>
<keyword evidence="2" id="KW-0808">Transferase</keyword>
<dbReference type="AlphaFoldDB" id="A0A8H4EP86"/>
<dbReference type="SUPFAM" id="SSF55874">
    <property type="entry name" value="ATPase domain of HSP90 chaperone/DNA topoisomerase II/histidine kinase"/>
    <property type="match status" value="1"/>
</dbReference>
<evidence type="ECO:0000259" key="5">
    <source>
        <dbReference type="PROSITE" id="PS50109"/>
    </source>
</evidence>
<dbReference type="SUPFAM" id="SSF55781">
    <property type="entry name" value="GAF domain-like"/>
    <property type="match status" value="1"/>
</dbReference>
<dbReference type="InterPro" id="IPR005467">
    <property type="entry name" value="His_kinase_dom"/>
</dbReference>
<sequence>MPNMDGYKLLNVLRSDVKTQLIPIILLSAKASETSKIHGLDKGADDYLVKPFSTRELICRIRANIECSILRHLDKTLLYITKEIYRRLPCEKIFIISNVPSKNNKIVIPYGNDLEDLTPIINPFTEINDNNNSNSQLFTRSQKYFNENLGVNISLDEYCDEVHKNVSIISVEIKLDNNIWGWIKLHRSQNSIWFDSEIELLQQISNHISLAITYAKLLEEIGEKEIQIKAAEFAYNAKTQILANTSHELRTPLSAIIGLMPSLEGTTLNNEQKDMLNIISNATDIVLSIVNDILNVAKLEAKKIILINRAFDLLNSLESTIIIFGKKAATKNIELIVNCEIDMLPRYVKSDPERLNQVLTHLLSNSVKFTNEGEIVLIISMQPREVIEENNEENSSCDQMVKKEKLLIQLSDTGIWHKSRIFKTCLGKFFAR</sequence>
<evidence type="ECO:0000256" key="1">
    <source>
        <dbReference type="ARBA" id="ARBA00022553"/>
    </source>
</evidence>
<accession>A0A8H4EP86</accession>
<dbReference type="PANTHER" id="PTHR43719">
    <property type="entry name" value="TWO-COMPONENT HISTIDINE KINASE"/>
    <property type="match status" value="1"/>
</dbReference>
<reference evidence="7 8" key="1">
    <citation type="journal article" date="2019" name="Environ. Microbiol.">
        <title>At the nexus of three kingdoms: the genome of the mycorrhizal fungus Gigaspora margarita provides insights into plant, endobacterial and fungal interactions.</title>
        <authorList>
            <person name="Venice F."/>
            <person name="Ghignone S."/>
            <person name="Salvioli di Fossalunga A."/>
            <person name="Amselem J."/>
            <person name="Novero M."/>
            <person name="Xianan X."/>
            <person name="Sedzielewska Toro K."/>
            <person name="Morin E."/>
            <person name="Lipzen A."/>
            <person name="Grigoriev I.V."/>
            <person name="Henrissat B."/>
            <person name="Martin F.M."/>
            <person name="Bonfante P."/>
        </authorList>
    </citation>
    <scope>NUCLEOTIDE SEQUENCE [LARGE SCALE GENOMIC DNA]</scope>
    <source>
        <strain evidence="7 8">BEG34</strain>
    </source>
</reference>
<evidence type="ECO:0000313" key="8">
    <source>
        <dbReference type="Proteomes" id="UP000439903"/>
    </source>
</evidence>
<dbReference type="Pfam" id="PF00072">
    <property type="entry name" value="Response_reg"/>
    <property type="match status" value="1"/>
</dbReference>
<dbReference type="InterPro" id="IPR036890">
    <property type="entry name" value="HATPase_C_sf"/>
</dbReference>
<dbReference type="Gene3D" id="3.30.565.10">
    <property type="entry name" value="Histidine kinase-like ATPase, C-terminal domain"/>
    <property type="match status" value="1"/>
</dbReference>
<dbReference type="OrthoDB" id="10266508at2759"/>
<dbReference type="Pfam" id="PF00512">
    <property type="entry name" value="HisKA"/>
    <property type="match status" value="1"/>
</dbReference>
<dbReference type="InterPro" id="IPR003661">
    <property type="entry name" value="HisK_dim/P_dom"/>
</dbReference>
<dbReference type="GO" id="GO:0000155">
    <property type="term" value="F:phosphorelay sensor kinase activity"/>
    <property type="evidence" value="ECO:0007669"/>
    <property type="project" value="InterPro"/>
</dbReference>
<dbReference type="Gene3D" id="3.30.450.40">
    <property type="match status" value="1"/>
</dbReference>
<name>A0A8H4EP86_GIGMA</name>
<evidence type="ECO:0000256" key="2">
    <source>
        <dbReference type="ARBA" id="ARBA00022679"/>
    </source>
</evidence>
<dbReference type="SMART" id="SM00065">
    <property type="entry name" value="GAF"/>
    <property type="match status" value="1"/>
</dbReference>
<dbReference type="PROSITE" id="PS50110">
    <property type="entry name" value="RESPONSE_REGULATORY"/>
    <property type="match status" value="1"/>
</dbReference>
<dbReference type="SUPFAM" id="SSF47384">
    <property type="entry name" value="Homodimeric domain of signal transducing histidine kinase"/>
    <property type="match status" value="1"/>
</dbReference>
<proteinExistence type="predicted"/>
<dbReference type="Proteomes" id="UP000439903">
    <property type="component" value="Unassembled WGS sequence"/>
</dbReference>
<gene>
    <name evidence="7" type="ORF">F8M41_013672</name>
</gene>
<protein>
    <submittedName>
        <fullName evidence="7">Protein-histidine kinase</fullName>
    </submittedName>
</protein>
<keyword evidence="3 7" id="KW-0418">Kinase</keyword>
<dbReference type="EMBL" id="WTPW01000279">
    <property type="protein sequence ID" value="KAF0527416.1"/>
    <property type="molecule type" value="Genomic_DNA"/>
</dbReference>
<dbReference type="InterPro" id="IPR029016">
    <property type="entry name" value="GAF-like_dom_sf"/>
</dbReference>
<dbReference type="PANTHER" id="PTHR43719:SF28">
    <property type="entry name" value="PEROXIDE STRESS-ACTIVATED HISTIDINE KINASE MAK1-RELATED"/>
    <property type="match status" value="1"/>
</dbReference>
<dbReference type="InterPro" id="IPR001789">
    <property type="entry name" value="Sig_transdc_resp-reg_receiver"/>
</dbReference>
<keyword evidence="1" id="KW-0597">Phosphoprotein</keyword>
<evidence type="ECO:0000256" key="3">
    <source>
        <dbReference type="ARBA" id="ARBA00022777"/>
    </source>
</evidence>
<organism evidence="7 8">
    <name type="scientific">Gigaspora margarita</name>
    <dbReference type="NCBI Taxonomy" id="4874"/>
    <lineage>
        <taxon>Eukaryota</taxon>
        <taxon>Fungi</taxon>
        <taxon>Fungi incertae sedis</taxon>
        <taxon>Mucoromycota</taxon>
        <taxon>Glomeromycotina</taxon>
        <taxon>Glomeromycetes</taxon>
        <taxon>Diversisporales</taxon>
        <taxon>Gigasporaceae</taxon>
        <taxon>Gigaspora</taxon>
    </lineage>
</organism>
<comment type="caution">
    <text evidence="4">Lacks conserved residue(s) required for the propagation of feature annotation.</text>
</comment>
<dbReference type="Gene3D" id="3.40.50.2300">
    <property type="match status" value="1"/>
</dbReference>
<dbReference type="Gene3D" id="1.10.287.130">
    <property type="match status" value="1"/>
</dbReference>
<dbReference type="InterPro" id="IPR036097">
    <property type="entry name" value="HisK_dim/P_sf"/>
</dbReference>
<dbReference type="InterPro" id="IPR003018">
    <property type="entry name" value="GAF"/>
</dbReference>
<feature type="domain" description="Response regulatory" evidence="6">
    <location>
        <begin position="1"/>
        <end position="65"/>
    </location>
</feature>
<dbReference type="PROSITE" id="PS50109">
    <property type="entry name" value="HIS_KIN"/>
    <property type="match status" value="1"/>
</dbReference>
<feature type="domain" description="Histidine kinase" evidence="5">
    <location>
        <begin position="244"/>
        <end position="414"/>
    </location>
</feature>
<dbReference type="SUPFAM" id="SSF52172">
    <property type="entry name" value="CheY-like"/>
    <property type="match status" value="1"/>
</dbReference>
<evidence type="ECO:0000256" key="4">
    <source>
        <dbReference type="PROSITE-ProRule" id="PRU00169"/>
    </source>
</evidence>
<dbReference type="InterPro" id="IPR050956">
    <property type="entry name" value="2C_system_His_kinase"/>
</dbReference>
<keyword evidence="8" id="KW-1185">Reference proteome</keyword>
<dbReference type="SMART" id="SM00388">
    <property type="entry name" value="HisKA"/>
    <property type="match status" value="1"/>
</dbReference>
<dbReference type="CDD" id="cd00082">
    <property type="entry name" value="HisKA"/>
    <property type="match status" value="1"/>
</dbReference>
<dbReference type="InterPro" id="IPR011006">
    <property type="entry name" value="CheY-like_superfamily"/>
</dbReference>